<evidence type="ECO:0000313" key="3">
    <source>
        <dbReference type="Proteomes" id="UP000076577"/>
    </source>
</evidence>
<comment type="caution">
    <text evidence="2">The sequence shown here is derived from an EMBL/GenBank/DDBJ whole genome shotgun (WGS) entry which is preliminary data.</text>
</comment>
<name>A0A166AB40_9HYPH</name>
<feature type="transmembrane region" description="Helical" evidence="1">
    <location>
        <begin position="76"/>
        <end position="97"/>
    </location>
</feature>
<dbReference type="STRING" id="989403.SAMN05421798_10774"/>
<keyword evidence="1" id="KW-0812">Transmembrane</keyword>
<keyword evidence="3" id="KW-1185">Reference proteome</keyword>
<gene>
    <name evidence="2" type="ORF">PsAD2_01302</name>
</gene>
<evidence type="ECO:0000313" key="2">
    <source>
        <dbReference type="EMBL" id="KZL20813.1"/>
    </source>
</evidence>
<dbReference type="PATRIC" id="fig|989403.3.peg.1396"/>
<proteinExistence type="predicted"/>
<accession>A0A166AB40</accession>
<sequence length="99" mass="10659">MSESHFILILTLSVAAFSIRLLGLLIGDQIRASKQVWILDDLPGLIVVSLVASSLADQSLQAWLTSAIALAVAVRTNHVIMTMGMSMTAYAIIGLIYPF</sequence>
<reference evidence="2 3" key="1">
    <citation type="journal article" date="2016" name="Front. Microbiol.">
        <title>Comparative Genomic Analysis Reveals a Diverse Repertoire of Genes Involved in Prokaryote-Eukaryote Interactions within the Pseudovibrio Genus.</title>
        <authorList>
            <person name="Romano S."/>
            <person name="Fernandez-Guerra A."/>
            <person name="Reen F.J."/>
            <person name="Glockner F.O."/>
            <person name="Crowley S.P."/>
            <person name="O'Sullivan O."/>
            <person name="Cotter P.D."/>
            <person name="Adams C."/>
            <person name="Dobson A.D."/>
            <person name="O'Gara F."/>
        </authorList>
    </citation>
    <scope>NUCLEOTIDE SEQUENCE [LARGE SCALE GENOMIC DNA]</scope>
    <source>
        <strain evidence="2 3">Ad2</strain>
    </source>
</reference>
<dbReference type="Pfam" id="PF05437">
    <property type="entry name" value="AzlD"/>
    <property type="match status" value="1"/>
</dbReference>
<protein>
    <submittedName>
        <fullName evidence="2">Branched-chain amino acid transport protein (AzlD)</fullName>
    </submittedName>
</protein>
<dbReference type="Proteomes" id="UP000076577">
    <property type="component" value="Unassembled WGS sequence"/>
</dbReference>
<evidence type="ECO:0000256" key="1">
    <source>
        <dbReference type="SAM" id="Phobius"/>
    </source>
</evidence>
<dbReference type="InterPro" id="IPR008407">
    <property type="entry name" value="Brnchd-chn_aa_trnsp_AzlD"/>
</dbReference>
<keyword evidence="1" id="KW-1133">Transmembrane helix</keyword>
<dbReference type="RefSeq" id="WP_068004005.1">
    <property type="nucleotide sequence ID" value="NZ_FOFM01000007.1"/>
</dbReference>
<dbReference type="EMBL" id="LMCB01000006">
    <property type="protein sequence ID" value="KZL20813.1"/>
    <property type="molecule type" value="Genomic_DNA"/>
</dbReference>
<organism evidence="2 3">
    <name type="scientific">Pseudovibrio axinellae</name>
    <dbReference type="NCBI Taxonomy" id="989403"/>
    <lineage>
        <taxon>Bacteria</taxon>
        <taxon>Pseudomonadati</taxon>
        <taxon>Pseudomonadota</taxon>
        <taxon>Alphaproteobacteria</taxon>
        <taxon>Hyphomicrobiales</taxon>
        <taxon>Stappiaceae</taxon>
        <taxon>Pseudovibrio</taxon>
    </lineage>
</organism>
<feature type="transmembrane region" description="Helical" evidence="1">
    <location>
        <begin position="6"/>
        <end position="26"/>
    </location>
</feature>
<dbReference type="AlphaFoldDB" id="A0A166AB40"/>
<keyword evidence="1" id="KW-0472">Membrane</keyword>
<dbReference type="OrthoDB" id="8451232at2"/>